<gene>
    <name evidence="2" type="ORF">M6D93_08805</name>
</gene>
<dbReference type="InterPro" id="IPR015797">
    <property type="entry name" value="NUDIX_hydrolase-like_dom_sf"/>
</dbReference>
<dbReference type="EMBL" id="CP097332">
    <property type="protein sequence ID" value="UQX90085.1"/>
    <property type="molecule type" value="Genomic_DNA"/>
</dbReference>
<dbReference type="InterPro" id="IPR000086">
    <property type="entry name" value="NUDIX_hydrolase_dom"/>
</dbReference>
<dbReference type="GO" id="GO:0016787">
    <property type="term" value="F:hydrolase activity"/>
    <property type="evidence" value="ECO:0007669"/>
    <property type="project" value="UniProtKB-KW"/>
</dbReference>
<name>A0ABY4R2X8_9ACTN</name>
<evidence type="ECO:0000313" key="2">
    <source>
        <dbReference type="EMBL" id="UQX90085.1"/>
    </source>
</evidence>
<dbReference type="Gene3D" id="3.90.79.10">
    <property type="entry name" value="Nucleoside Triphosphate Pyrophosphohydrolase"/>
    <property type="match status" value="1"/>
</dbReference>
<dbReference type="SUPFAM" id="SSF55811">
    <property type="entry name" value="Nudix"/>
    <property type="match status" value="1"/>
</dbReference>
<dbReference type="Proteomes" id="UP001056336">
    <property type="component" value="Chromosome"/>
</dbReference>
<keyword evidence="2" id="KW-0378">Hydrolase</keyword>
<accession>A0ABY4R2X8</accession>
<keyword evidence="3" id="KW-1185">Reference proteome</keyword>
<dbReference type="CDD" id="cd24161">
    <property type="entry name" value="NUDIX_ADPRase_Ndx2"/>
    <property type="match status" value="1"/>
</dbReference>
<dbReference type="RefSeq" id="WP_249773981.1">
    <property type="nucleotide sequence ID" value="NZ_CP097332.1"/>
</dbReference>
<organism evidence="2 3">
    <name type="scientific">Jatrophihabitans telluris</name>
    <dbReference type="NCBI Taxonomy" id="2038343"/>
    <lineage>
        <taxon>Bacteria</taxon>
        <taxon>Bacillati</taxon>
        <taxon>Actinomycetota</taxon>
        <taxon>Actinomycetes</taxon>
        <taxon>Jatrophihabitantales</taxon>
        <taxon>Jatrophihabitantaceae</taxon>
        <taxon>Jatrophihabitans</taxon>
    </lineage>
</organism>
<dbReference type="PROSITE" id="PS51462">
    <property type="entry name" value="NUDIX"/>
    <property type="match status" value="1"/>
</dbReference>
<evidence type="ECO:0000313" key="3">
    <source>
        <dbReference type="Proteomes" id="UP001056336"/>
    </source>
</evidence>
<proteinExistence type="predicted"/>
<reference evidence="2" key="2">
    <citation type="submission" date="2022-05" db="EMBL/GenBank/DDBJ databases">
        <authorList>
            <person name="Kim J.-S."/>
            <person name="Lee K."/>
            <person name="Suh M."/>
            <person name="Eom M."/>
            <person name="Kim J.-S."/>
            <person name="Kim D.-S."/>
            <person name="Ko S.-H."/>
            <person name="Shin Y."/>
            <person name="Lee J.-S."/>
        </authorList>
    </citation>
    <scope>NUCLEOTIDE SEQUENCE</scope>
    <source>
        <strain evidence="2">N237</strain>
    </source>
</reference>
<sequence>MAETISTESSRVAYESPHLRVLEDKIRYADGHPGLYSYIDKRDFALIVPYEDDGFWLVEQYRYTVRRRQWEFPQGGWPVGAVGGPSLALAQAELYEEVGARAGDWTHLGHQYAAYGYSNQGFDIYLARELQHGEPHRERTEADMVHQWFSRSQLRTMIADGIVADAHTVTAWGLLTVREPGVAGLA</sequence>
<reference evidence="2" key="1">
    <citation type="journal article" date="2018" name="Int. J. Syst. Evol. Microbiol.">
        <title>Jatrophihabitans telluris sp. nov., isolated from sediment soil of lava forest wetlands and the emended description of the genus Jatrophihabitans.</title>
        <authorList>
            <person name="Lee K.C."/>
            <person name="Suh M.K."/>
            <person name="Eom M.K."/>
            <person name="Kim K.K."/>
            <person name="Kim J.S."/>
            <person name="Kim D.S."/>
            <person name="Ko S.H."/>
            <person name="Shin Y.K."/>
            <person name="Lee J.S."/>
        </authorList>
    </citation>
    <scope>NUCLEOTIDE SEQUENCE</scope>
    <source>
        <strain evidence="2">N237</strain>
    </source>
</reference>
<evidence type="ECO:0000259" key="1">
    <source>
        <dbReference type="PROSITE" id="PS51462"/>
    </source>
</evidence>
<feature type="domain" description="Nudix hydrolase" evidence="1">
    <location>
        <begin position="40"/>
        <end position="171"/>
    </location>
</feature>
<dbReference type="Pfam" id="PF00293">
    <property type="entry name" value="NUDIX"/>
    <property type="match status" value="1"/>
</dbReference>
<protein>
    <submittedName>
        <fullName evidence="2">NUDIX hydrolase</fullName>
    </submittedName>
</protein>